<accession>A0A1R4JCX6</accession>
<evidence type="ECO:0000256" key="1">
    <source>
        <dbReference type="SAM" id="MobiDB-lite"/>
    </source>
</evidence>
<sequence length="207" mass="22452">MTLAALRAGLRVVAHSHRSLPAVRPQIGRLPPWCGASKTWVGGLLPPGARWWRHVSASSCVEIRSIRPLGTAHVTLLPGPGGSGSAEAGPGGDGRREPRLRACPALGHRPSVGAPRAAVRTGRPHRVAALARGHPSWWSCCRHRRSCSVSWSDPSPWGSRAAMRWSPPPDFAAPRWTSDDTVEIRSDRRVWTYRMTPEGPATLSTVR</sequence>
<feature type="region of interest" description="Disordered" evidence="1">
    <location>
        <begin position="76"/>
        <end position="97"/>
    </location>
</feature>
<dbReference type="AlphaFoldDB" id="A0A1R4JCX6"/>
<dbReference type="EMBL" id="FUKQ01000026">
    <property type="protein sequence ID" value="SJN30001.1"/>
    <property type="molecule type" value="Genomic_DNA"/>
</dbReference>
<dbReference type="STRING" id="1255658.FM114_06865"/>
<organism evidence="2 3">
    <name type="scientific">Luteococcus japonicus LSP_Lj1</name>
    <dbReference type="NCBI Taxonomy" id="1255658"/>
    <lineage>
        <taxon>Bacteria</taxon>
        <taxon>Bacillati</taxon>
        <taxon>Actinomycetota</taxon>
        <taxon>Actinomycetes</taxon>
        <taxon>Propionibacteriales</taxon>
        <taxon>Propionibacteriaceae</taxon>
        <taxon>Luteococcus</taxon>
    </lineage>
</organism>
<feature type="compositionally biased region" description="Gly residues" evidence="1">
    <location>
        <begin position="79"/>
        <end position="92"/>
    </location>
</feature>
<evidence type="ECO:0000313" key="2">
    <source>
        <dbReference type="EMBL" id="SJN30001.1"/>
    </source>
</evidence>
<keyword evidence="3" id="KW-1185">Reference proteome</keyword>
<evidence type="ECO:0000313" key="3">
    <source>
        <dbReference type="Proteomes" id="UP000188342"/>
    </source>
</evidence>
<reference evidence="2 3" key="1">
    <citation type="submission" date="2017-02" db="EMBL/GenBank/DDBJ databases">
        <authorList>
            <person name="Peterson S.W."/>
        </authorList>
    </citation>
    <scope>NUCLEOTIDE SEQUENCE [LARGE SCALE GENOMIC DNA]</scope>
    <source>
        <strain evidence="2 3">LSP_Lj1</strain>
    </source>
</reference>
<proteinExistence type="predicted"/>
<dbReference type="Proteomes" id="UP000188342">
    <property type="component" value="Unassembled WGS sequence"/>
</dbReference>
<gene>
    <name evidence="2" type="ORF">FM114_06865</name>
</gene>
<protein>
    <submittedName>
        <fullName evidence="2">Uncharacterized protein</fullName>
    </submittedName>
</protein>
<name>A0A1R4JCX6_9ACTN</name>